<evidence type="ECO:0000313" key="2">
    <source>
        <dbReference type="Proteomes" id="UP001066276"/>
    </source>
</evidence>
<organism evidence="1 2">
    <name type="scientific">Pleurodeles waltl</name>
    <name type="common">Iberian ribbed newt</name>
    <dbReference type="NCBI Taxonomy" id="8319"/>
    <lineage>
        <taxon>Eukaryota</taxon>
        <taxon>Metazoa</taxon>
        <taxon>Chordata</taxon>
        <taxon>Craniata</taxon>
        <taxon>Vertebrata</taxon>
        <taxon>Euteleostomi</taxon>
        <taxon>Amphibia</taxon>
        <taxon>Batrachia</taxon>
        <taxon>Caudata</taxon>
        <taxon>Salamandroidea</taxon>
        <taxon>Salamandridae</taxon>
        <taxon>Pleurodelinae</taxon>
        <taxon>Pleurodeles</taxon>
    </lineage>
</organism>
<gene>
    <name evidence="1" type="ORF">NDU88_001490</name>
</gene>
<accession>A0AAV7S7R8</accession>
<name>A0AAV7S7R8_PLEWA</name>
<dbReference type="AlphaFoldDB" id="A0AAV7S7R8"/>
<sequence length="164" mass="17606">MQSVRGTAWLLKGLIWIALLRRIAALLVGLLASDCAGRTLPISLRTLQGLGLSLRPLSEVSGTTKTSPIQENPRASKINAAPTEIDVKPASRLGNGCTADRNDAARLPDGKFDAAPALHRKIRCIACRIEEVPAPSTTVKRIFNASSLGVKISPHRSEEPRLRA</sequence>
<evidence type="ECO:0000313" key="1">
    <source>
        <dbReference type="EMBL" id="KAJ1161001.1"/>
    </source>
</evidence>
<proteinExistence type="predicted"/>
<comment type="caution">
    <text evidence="1">The sequence shown here is derived from an EMBL/GenBank/DDBJ whole genome shotgun (WGS) entry which is preliminary data.</text>
</comment>
<protein>
    <submittedName>
        <fullName evidence="1">Uncharacterized protein</fullName>
    </submittedName>
</protein>
<keyword evidence="2" id="KW-1185">Reference proteome</keyword>
<reference evidence="1" key="1">
    <citation type="journal article" date="2022" name="bioRxiv">
        <title>Sequencing and chromosome-scale assembly of the giantPleurodeles waltlgenome.</title>
        <authorList>
            <person name="Brown T."/>
            <person name="Elewa A."/>
            <person name="Iarovenko S."/>
            <person name="Subramanian E."/>
            <person name="Araus A.J."/>
            <person name="Petzold A."/>
            <person name="Susuki M."/>
            <person name="Suzuki K.-i.T."/>
            <person name="Hayashi T."/>
            <person name="Toyoda A."/>
            <person name="Oliveira C."/>
            <person name="Osipova E."/>
            <person name="Leigh N.D."/>
            <person name="Simon A."/>
            <person name="Yun M.H."/>
        </authorList>
    </citation>
    <scope>NUCLEOTIDE SEQUENCE</scope>
    <source>
        <strain evidence="1">20211129_DDA</strain>
        <tissue evidence="1">Liver</tissue>
    </source>
</reference>
<dbReference type="Proteomes" id="UP001066276">
    <property type="component" value="Chromosome 4_2"/>
</dbReference>
<dbReference type="EMBL" id="JANPWB010000008">
    <property type="protein sequence ID" value="KAJ1161001.1"/>
    <property type="molecule type" value="Genomic_DNA"/>
</dbReference>